<dbReference type="EMBL" id="JAVRIA010000001">
    <property type="protein sequence ID" value="MDT0557576.1"/>
    <property type="molecule type" value="Genomic_DNA"/>
</dbReference>
<sequence>MKRIINFIVVTILVTTNIVAQDSLTAQHLKPFTHTFDVTNGKLSGEGKAFLEAEMAKAQYTMIGEYHGSKRISEFTNAIIPLLHNLNYKAMAFEVGPVTGEQLNNLNGNVEDKIKQWHQKYIMRDADGDAILAFPFFDYKEDAQFLQRVKDNSWSVFGIDQEYYDSYIMLADMMYNNLSNVLKKQHKELYTKTIAELRTFYKNDQNDKQNLHVALSNSEVFQKYLKTMESQPNNIEIIEALKHSSAIYLLYNNRKWYENNATRISYMKSLLRKGLERLDFDLAKDKLLIKMGGYHLSKGFSPLSLYEVGNTLNELAEYHGNTALNIGFMQRYYKDGDEIVDNFLSKNRYYKSRKALLEVGQKDQWVVIDLRPLIKRYFYYPQKFKLNKNLEELVQRYDLLVIPKIEVKGIINY</sequence>
<dbReference type="Proteomes" id="UP001259492">
    <property type="component" value="Unassembled WGS sequence"/>
</dbReference>
<protein>
    <recommendedName>
        <fullName evidence="3">Erythromycin esterase</fullName>
    </recommendedName>
</protein>
<gene>
    <name evidence="1" type="ORF">RM697_02875</name>
</gene>
<evidence type="ECO:0000313" key="1">
    <source>
        <dbReference type="EMBL" id="MDT0557576.1"/>
    </source>
</evidence>
<keyword evidence="2" id="KW-1185">Reference proteome</keyword>
<dbReference type="RefSeq" id="WP_311426339.1">
    <property type="nucleotide sequence ID" value="NZ_JAVRIA010000001.1"/>
</dbReference>
<evidence type="ECO:0008006" key="3">
    <source>
        <dbReference type="Google" id="ProtNLM"/>
    </source>
</evidence>
<accession>A0ABU2YI67</accession>
<evidence type="ECO:0000313" key="2">
    <source>
        <dbReference type="Proteomes" id="UP001259492"/>
    </source>
</evidence>
<dbReference type="SUPFAM" id="SSF159501">
    <property type="entry name" value="EreA/ChaN-like"/>
    <property type="match status" value="1"/>
</dbReference>
<proteinExistence type="predicted"/>
<name>A0ABU2YI67_9FLAO</name>
<reference evidence="1 2" key="1">
    <citation type="submission" date="2023-09" db="EMBL/GenBank/DDBJ databases">
        <authorList>
            <person name="Rey-Velasco X."/>
        </authorList>
    </citation>
    <scope>NUCLEOTIDE SEQUENCE [LARGE SCALE GENOMIC DNA]</scope>
    <source>
        <strain evidence="1 2">W332</strain>
    </source>
</reference>
<organism evidence="1 2">
    <name type="scientific">Microcosmobacter mediterraneus</name>
    <dbReference type="NCBI Taxonomy" id="3075607"/>
    <lineage>
        <taxon>Bacteria</taxon>
        <taxon>Pseudomonadati</taxon>
        <taxon>Bacteroidota</taxon>
        <taxon>Flavobacteriia</taxon>
        <taxon>Flavobacteriales</taxon>
        <taxon>Flavobacteriaceae</taxon>
        <taxon>Microcosmobacter</taxon>
    </lineage>
</organism>
<comment type="caution">
    <text evidence="1">The sequence shown here is derived from an EMBL/GenBank/DDBJ whole genome shotgun (WGS) entry which is preliminary data.</text>
</comment>